<keyword evidence="3" id="KW-0677">Repeat</keyword>
<organism evidence="7">
    <name type="scientific">Ditylum brightwellii</name>
    <dbReference type="NCBI Taxonomy" id="49249"/>
    <lineage>
        <taxon>Eukaryota</taxon>
        <taxon>Sar</taxon>
        <taxon>Stramenopiles</taxon>
        <taxon>Ochrophyta</taxon>
        <taxon>Bacillariophyta</taxon>
        <taxon>Mediophyceae</taxon>
        <taxon>Lithodesmiophycidae</taxon>
        <taxon>Lithodesmiales</taxon>
        <taxon>Lithodesmiaceae</taxon>
        <taxon>Ditylum</taxon>
    </lineage>
</organism>
<keyword evidence="4" id="KW-0508">mRNA splicing</keyword>
<feature type="repeat" description="WD" evidence="5">
    <location>
        <begin position="101"/>
        <end position="142"/>
    </location>
</feature>
<evidence type="ECO:0000256" key="1">
    <source>
        <dbReference type="ARBA" id="ARBA00022574"/>
    </source>
</evidence>
<dbReference type="GO" id="GO:0071013">
    <property type="term" value="C:catalytic step 2 spliceosome"/>
    <property type="evidence" value="ECO:0007669"/>
    <property type="project" value="TreeGrafter"/>
</dbReference>
<evidence type="ECO:0000256" key="3">
    <source>
        <dbReference type="ARBA" id="ARBA00022737"/>
    </source>
</evidence>
<evidence type="ECO:0000256" key="6">
    <source>
        <dbReference type="SAM" id="MobiDB-lite"/>
    </source>
</evidence>
<sequence>MSPAAPTSEHDNDAAPTKRARVSNDNDQEVTLYQPPPEIEEEEINIRTSSLAQPTMKLTGHKGSVYTLAYDTEGECLCSGSFDMTCLLWSAGGTCDNFNVLKGHKNAILDVKWFHDGEKIVTASADRNLGWWDATSGERIKRFMGHEGVVNAVDCVKEGHAPLVISASDDCTARLWDARVRGDVSVLEHEFQVTSIAYSLDGNTIYTGGIDNCITSWDVRRKEKIMKMTGHKDTITSISLSPNGTHLLSNSMDGTLQTWDVRPFVTGNQRHDKTFVGGTHNAEKGLLNCSWSSDGSMVTGGSADRVVHIWDVLSTEELYYLPGHAGCVNSVIFHPKENVIASGSSDKSIYVGELAQ</sequence>
<feature type="repeat" description="WD" evidence="5">
    <location>
        <begin position="186"/>
        <end position="227"/>
    </location>
</feature>
<accession>A0A6U3U160</accession>
<dbReference type="InterPro" id="IPR020472">
    <property type="entry name" value="WD40_PAC1"/>
</dbReference>
<dbReference type="GO" id="GO:0008380">
    <property type="term" value="P:RNA splicing"/>
    <property type="evidence" value="ECO:0007669"/>
    <property type="project" value="UniProtKB-KW"/>
</dbReference>
<gene>
    <name evidence="7" type="ORF">DBRI1063_LOCUS20574</name>
</gene>
<keyword evidence="1 5" id="KW-0853">WD repeat</keyword>
<dbReference type="GO" id="GO:0003723">
    <property type="term" value="F:RNA binding"/>
    <property type="evidence" value="ECO:0007669"/>
    <property type="project" value="TreeGrafter"/>
</dbReference>
<feature type="repeat" description="WD" evidence="5">
    <location>
        <begin position="279"/>
        <end position="320"/>
    </location>
</feature>
<keyword evidence="2" id="KW-0507">mRNA processing</keyword>
<dbReference type="Pfam" id="PF00400">
    <property type="entry name" value="WD40"/>
    <property type="match status" value="7"/>
</dbReference>
<feature type="repeat" description="WD" evidence="5">
    <location>
        <begin position="58"/>
        <end position="90"/>
    </location>
</feature>
<dbReference type="InterPro" id="IPR019775">
    <property type="entry name" value="WD40_repeat_CS"/>
</dbReference>
<dbReference type="EMBL" id="HBGN01031868">
    <property type="protein sequence ID" value="CAD9348732.1"/>
    <property type="molecule type" value="Transcribed_RNA"/>
</dbReference>
<dbReference type="InterPro" id="IPR015943">
    <property type="entry name" value="WD40/YVTN_repeat-like_dom_sf"/>
</dbReference>
<name>A0A6U3U160_9STRA</name>
<dbReference type="InterPro" id="IPR001680">
    <property type="entry name" value="WD40_rpt"/>
</dbReference>
<dbReference type="AlphaFoldDB" id="A0A6U3U160"/>
<evidence type="ECO:0000256" key="4">
    <source>
        <dbReference type="ARBA" id="ARBA00023187"/>
    </source>
</evidence>
<dbReference type="SMART" id="SM00320">
    <property type="entry name" value="WD40"/>
    <property type="match status" value="7"/>
</dbReference>
<dbReference type="PANTHER" id="PTHR44006:SF1">
    <property type="entry name" value="U5 SMALL NUCLEAR RIBONUCLEOPROTEIN 40 KDA PROTEIN"/>
    <property type="match status" value="1"/>
</dbReference>
<dbReference type="PROSITE" id="PS00678">
    <property type="entry name" value="WD_REPEATS_1"/>
    <property type="match status" value="2"/>
</dbReference>
<dbReference type="PROSITE" id="PS50294">
    <property type="entry name" value="WD_REPEATS_REGION"/>
    <property type="match status" value="5"/>
</dbReference>
<reference evidence="7" key="1">
    <citation type="submission" date="2021-01" db="EMBL/GenBank/DDBJ databases">
        <authorList>
            <person name="Corre E."/>
            <person name="Pelletier E."/>
            <person name="Niang G."/>
            <person name="Scheremetjew M."/>
            <person name="Finn R."/>
            <person name="Kale V."/>
            <person name="Holt S."/>
            <person name="Cochrane G."/>
            <person name="Meng A."/>
            <person name="Brown T."/>
            <person name="Cohen L."/>
        </authorList>
    </citation>
    <scope>NUCLEOTIDE SEQUENCE</scope>
    <source>
        <strain evidence="7">Pop2</strain>
    </source>
</reference>
<dbReference type="PANTHER" id="PTHR44006">
    <property type="entry name" value="U5 SMALL NUCLEAR RIBONUCLEOPROTEIN 40 KDA PROTEIN"/>
    <property type="match status" value="1"/>
</dbReference>
<feature type="region of interest" description="Disordered" evidence="6">
    <location>
        <begin position="1"/>
        <end position="35"/>
    </location>
</feature>
<dbReference type="CDD" id="cd00200">
    <property type="entry name" value="WD40"/>
    <property type="match status" value="1"/>
</dbReference>
<dbReference type="InterPro" id="IPR036322">
    <property type="entry name" value="WD40_repeat_dom_sf"/>
</dbReference>
<feature type="repeat" description="WD" evidence="5">
    <location>
        <begin position="228"/>
        <end position="262"/>
    </location>
</feature>
<feature type="repeat" description="WD" evidence="5">
    <location>
        <begin position="321"/>
        <end position="356"/>
    </location>
</feature>
<dbReference type="PRINTS" id="PR00320">
    <property type="entry name" value="GPROTEINBRPT"/>
</dbReference>
<dbReference type="SUPFAM" id="SSF50978">
    <property type="entry name" value="WD40 repeat-like"/>
    <property type="match status" value="1"/>
</dbReference>
<evidence type="ECO:0000313" key="7">
    <source>
        <dbReference type="EMBL" id="CAD9348732.1"/>
    </source>
</evidence>
<dbReference type="GO" id="GO:0006397">
    <property type="term" value="P:mRNA processing"/>
    <property type="evidence" value="ECO:0007669"/>
    <property type="project" value="UniProtKB-KW"/>
</dbReference>
<feature type="repeat" description="WD" evidence="5">
    <location>
        <begin position="143"/>
        <end position="177"/>
    </location>
</feature>
<dbReference type="Gene3D" id="2.130.10.10">
    <property type="entry name" value="YVTN repeat-like/Quinoprotein amine dehydrogenase"/>
    <property type="match status" value="1"/>
</dbReference>
<proteinExistence type="predicted"/>
<protein>
    <submittedName>
        <fullName evidence="7">Uncharacterized protein</fullName>
    </submittedName>
</protein>
<evidence type="ECO:0000256" key="2">
    <source>
        <dbReference type="ARBA" id="ARBA00022664"/>
    </source>
</evidence>
<dbReference type="InterPro" id="IPR052234">
    <property type="entry name" value="U5_snRNP_Component"/>
</dbReference>
<dbReference type="PROSITE" id="PS50082">
    <property type="entry name" value="WD_REPEATS_2"/>
    <property type="match status" value="7"/>
</dbReference>
<evidence type="ECO:0000256" key="5">
    <source>
        <dbReference type="PROSITE-ProRule" id="PRU00221"/>
    </source>
</evidence>